<reference evidence="1 2" key="1">
    <citation type="journal article" date="2019" name="Commun. Biol.">
        <title>The bagworm genome reveals a unique fibroin gene that provides high tensile strength.</title>
        <authorList>
            <person name="Kono N."/>
            <person name="Nakamura H."/>
            <person name="Ohtoshi R."/>
            <person name="Tomita M."/>
            <person name="Numata K."/>
            <person name="Arakawa K."/>
        </authorList>
    </citation>
    <scope>NUCLEOTIDE SEQUENCE [LARGE SCALE GENOMIC DNA]</scope>
</reference>
<protein>
    <submittedName>
        <fullName evidence="1">Uncharacterized protein</fullName>
    </submittedName>
</protein>
<evidence type="ECO:0000313" key="2">
    <source>
        <dbReference type="Proteomes" id="UP000299102"/>
    </source>
</evidence>
<comment type="caution">
    <text evidence="1">The sequence shown here is derived from an EMBL/GenBank/DDBJ whole genome shotgun (WGS) entry which is preliminary data.</text>
</comment>
<dbReference type="EMBL" id="BGZK01001096">
    <property type="protein sequence ID" value="GBP71065.1"/>
    <property type="molecule type" value="Genomic_DNA"/>
</dbReference>
<accession>A0A4C1Y9E3</accession>
<dbReference type="AlphaFoldDB" id="A0A4C1Y9E3"/>
<evidence type="ECO:0000313" key="1">
    <source>
        <dbReference type="EMBL" id="GBP71065.1"/>
    </source>
</evidence>
<proteinExistence type="predicted"/>
<keyword evidence="2" id="KW-1185">Reference proteome</keyword>
<organism evidence="1 2">
    <name type="scientific">Eumeta variegata</name>
    <name type="common">Bagworm moth</name>
    <name type="synonym">Eumeta japonica</name>
    <dbReference type="NCBI Taxonomy" id="151549"/>
    <lineage>
        <taxon>Eukaryota</taxon>
        <taxon>Metazoa</taxon>
        <taxon>Ecdysozoa</taxon>
        <taxon>Arthropoda</taxon>
        <taxon>Hexapoda</taxon>
        <taxon>Insecta</taxon>
        <taxon>Pterygota</taxon>
        <taxon>Neoptera</taxon>
        <taxon>Endopterygota</taxon>
        <taxon>Lepidoptera</taxon>
        <taxon>Glossata</taxon>
        <taxon>Ditrysia</taxon>
        <taxon>Tineoidea</taxon>
        <taxon>Psychidae</taxon>
        <taxon>Oiketicinae</taxon>
        <taxon>Eumeta</taxon>
    </lineage>
</organism>
<sequence length="100" mass="11387">MLVHPPLPRADDSERIPALCILKVHRVHTHRIARLAIYKQLKVLVENQCIITSLLIIPIPAIKYPVPFQEARSAPMVPMRLQMCVYSLLAYLLICSSSMQ</sequence>
<dbReference type="Proteomes" id="UP000299102">
    <property type="component" value="Unassembled WGS sequence"/>
</dbReference>
<gene>
    <name evidence="1" type="ORF">EVAR_49403_1</name>
</gene>
<name>A0A4C1Y9E3_EUMVA</name>